<name>A0A0P0R5H0_9BURK</name>
<keyword evidence="2" id="KW-1003">Cell membrane</keyword>
<reference evidence="16 17" key="1">
    <citation type="journal article" date="2014" name="Genome Announc.">
        <title>Draft Genome Sequence of the Haloacid-Degrading Burkholderia caribensis Strain MBA4.</title>
        <authorList>
            <person name="Pan Y."/>
            <person name="Kong K.F."/>
            <person name="Tsang J.S."/>
        </authorList>
    </citation>
    <scope>NUCLEOTIDE SEQUENCE [LARGE SCALE GENOMIC DNA]</scope>
    <source>
        <strain evidence="16 17">MBA4</strain>
    </source>
</reference>
<keyword evidence="3" id="KW-0488">Methylation</keyword>
<evidence type="ECO:0000256" key="1">
    <source>
        <dbReference type="ARBA" id="ARBA00004429"/>
    </source>
</evidence>
<evidence type="ECO:0000256" key="13">
    <source>
        <dbReference type="SAM" id="Phobius"/>
    </source>
</evidence>
<comment type="similarity">
    <text evidence="10">Belongs to the methyl-accepting chemotaxis (MCP) protein family.</text>
</comment>
<keyword evidence="8 13" id="KW-0472">Membrane</keyword>
<dbReference type="PROSITE" id="PS50111">
    <property type="entry name" value="CHEMOTAXIS_TRANSDUC_2"/>
    <property type="match status" value="1"/>
</dbReference>
<dbReference type="PROSITE" id="PS50885">
    <property type="entry name" value="HAMP"/>
    <property type="match status" value="1"/>
</dbReference>
<keyword evidence="7 13" id="KW-1133">Transmembrane helix</keyword>
<feature type="domain" description="Methyl-accepting transducer" evidence="14">
    <location>
        <begin position="273"/>
        <end position="502"/>
    </location>
</feature>
<dbReference type="SMART" id="SM00304">
    <property type="entry name" value="HAMP"/>
    <property type="match status" value="1"/>
</dbReference>
<gene>
    <name evidence="16" type="ORF">K788_0003978</name>
</gene>
<sequence length="549" mass="58502">MLKGLSIRAYLTLMVVLFGVVLLIGAAAGLLSLRESNASLQQMYTVDTPAVADLEGSAGQLLRLRLALATYSSLIELNDQEGADAVLKRFDTYQKVSNERLAHYISKASNDADEQRLIKDMQDKRDAFLHEGAEPALAALKSGDKAAFQQLQAHKLSPLYSAYEKAMLTLEKLQLDHAEQRYQEAQQLFYTISVAVAIGMAATLIFAWLGRMMMVRAIVHPVDATIEQFQRIANGDLTGRIDNVSDNEMGRLAAALRKMQESLIATVNTVRHGTDSIDTGVSEIAAGNTNLSQRTEEQAASLEETAASIEELTSTVKQTADNAKQASSLAQGASTLAAQGGDLTQQVVGTMQKIVDDSRRIADIVGVIEGIAFQTNILALNAAVEAARAGEQGRGFAVVASEVRSLAQRSAAAAKEIKGLIGESNERVTAGADLVQRSGSTMTDIVDAIARVSAIMSEIAEAATEQSTGIDQVNLAVAQMDEVTQQNAALVEQAAAAASSLEEQARRLTTAVAVFRTDSGQASASRGAARHVVTHRQDLAMQMEAAEAV</sequence>
<keyword evidence="6 13" id="KW-0812">Transmembrane</keyword>
<dbReference type="Pfam" id="PF02203">
    <property type="entry name" value="TarH"/>
    <property type="match status" value="1"/>
</dbReference>
<dbReference type="PANTHER" id="PTHR43531">
    <property type="entry name" value="PROTEIN ICFG"/>
    <property type="match status" value="1"/>
</dbReference>
<dbReference type="GO" id="GO:0007165">
    <property type="term" value="P:signal transduction"/>
    <property type="evidence" value="ECO:0007669"/>
    <property type="project" value="UniProtKB-KW"/>
</dbReference>
<protein>
    <submittedName>
        <fullName evidence="16">Methyl-accepting chemotaxis sensory transducer with TarH sensor</fullName>
    </submittedName>
</protein>
<dbReference type="InterPro" id="IPR003122">
    <property type="entry name" value="Tar_rcpt_lig-bd"/>
</dbReference>
<dbReference type="InterPro" id="IPR003660">
    <property type="entry name" value="HAMP_dom"/>
</dbReference>
<evidence type="ECO:0000259" key="14">
    <source>
        <dbReference type="PROSITE" id="PS50111"/>
    </source>
</evidence>
<dbReference type="GO" id="GO:0005886">
    <property type="term" value="C:plasma membrane"/>
    <property type="evidence" value="ECO:0007669"/>
    <property type="project" value="UniProtKB-SubCell"/>
</dbReference>
<dbReference type="EMBL" id="CP012746">
    <property type="protein sequence ID" value="ALL63108.1"/>
    <property type="molecule type" value="Genomic_DNA"/>
</dbReference>
<dbReference type="SMART" id="SM00283">
    <property type="entry name" value="MA"/>
    <property type="match status" value="1"/>
</dbReference>
<evidence type="ECO:0000259" key="15">
    <source>
        <dbReference type="PROSITE" id="PS50885"/>
    </source>
</evidence>
<keyword evidence="9 11" id="KW-0807">Transducer</keyword>
<feature type="domain" description="HAMP" evidence="15">
    <location>
        <begin position="216"/>
        <end position="268"/>
    </location>
</feature>
<dbReference type="GeneID" id="69967397"/>
<dbReference type="Pfam" id="PF00672">
    <property type="entry name" value="HAMP"/>
    <property type="match status" value="1"/>
</dbReference>
<dbReference type="CDD" id="cd06225">
    <property type="entry name" value="HAMP"/>
    <property type="match status" value="1"/>
</dbReference>
<dbReference type="CDD" id="cd11386">
    <property type="entry name" value="MCP_signal"/>
    <property type="match status" value="1"/>
</dbReference>
<dbReference type="GO" id="GO:0006935">
    <property type="term" value="P:chemotaxis"/>
    <property type="evidence" value="ECO:0007669"/>
    <property type="project" value="UniProtKB-KW"/>
</dbReference>
<feature type="transmembrane region" description="Helical" evidence="13">
    <location>
        <begin position="188"/>
        <end position="209"/>
    </location>
</feature>
<accession>A0A0P0R5H0</accession>
<keyword evidence="12" id="KW-0175">Coiled coil</keyword>
<dbReference type="PRINTS" id="PR00260">
    <property type="entry name" value="CHEMTRNSDUCR"/>
</dbReference>
<evidence type="ECO:0000256" key="9">
    <source>
        <dbReference type="ARBA" id="ARBA00023224"/>
    </source>
</evidence>
<dbReference type="FunFam" id="1.10.287.950:FF:000001">
    <property type="entry name" value="Methyl-accepting chemotaxis sensory transducer"/>
    <property type="match status" value="1"/>
</dbReference>
<dbReference type="PANTHER" id="PTHR43531:SF14">
    <property type="entry name" value="METHYL-ACCEPTING CHEMOTAXIS PROTEIN I-RELATED"/>
    <property type="match status" value="1"/>
</dbReference>
<evidence type="ECO:0000256" key="4">
    <source>
        <dbReference type="ARBA" id="ARBA00022500"/>
    </source>
</evidence>
<dbReference type="InterPro" id="IPR051310">
    <property type="entry name" value="MCP_chemotaxis"/>
</dbReference>
<evidence type="ECO:0000256" key="5">
    <source>
        <dbReference type="ARBA" id="ARBA00022519"/>
    </source>
</evidence>
<evidence type="ECO:0000256" key="2">
    <source>
        <dbReference type="ARBA" id="ARBA00022475"/>
    </source>
</evidence>
<organism evidence="16 17">
    <name type="scientific">Paraburkholderia caribensis MBA4</name>
    <dbReference type="NCBI Taxonomy" id="1323664"/>
    <lineage>
        <taxon>Bacteria</taxon>
        <taxon>Pseudomonadati</taxon>
        <taxon>Pseudomonadota</taxon>
        <taxon>Betaproteobacteria</taxon>
        <taxon>Burkholderiales</taxon>
        <taxon>Burkholderiaceae</taxon>
        <taxon>Paraburkholderia</taxon>
    </lineage>
</organism>
<dbReference type="RefSeq" id="WP_035986669.1">
    <property type="nucleotide sequence ID" value="NZ_CP012746.1"/>
</dbReference>
<feature type="transmembrane region" description="Helical" evidence="13">
    <location>
        <begin position="12"/>
        <end position="33"/>
    </location>
</feature>
<feature type="coiled-coil region" evidence="12">
    <location>
        <begin position="292"/>
        <end position="322"/>
    </location>
</feature>
<evidence type="ECO:0000256" key="3">
    <source>
        <dbReference type="ARBA" id="ARBA00022481"/>
    </source>
</evidence>
<dbReference type="InterPro" id="IPR004089">
    <property type="entry name" value="MCPsignal_dom"/>
</dbReference>
<dbReference type="SUPFAM" id="SSF58104">
    <property type="entry name" value="Methyl-accepting chemotaxis protein (MCP) signaling domain"/>
    <property type="match status" value="1"/>
</dbReference>
<dbReference type="GO" id="GO:0004888">
    <property type="term" value="F:transmembrane signaling receptor activity"/>
    <property type="evidence" value="ECO:0007669"/>
    <property type="project" value="InterPro"/>
</dbReference>
<evidence type="ECO:0000256" key="8">
    <source>
        <dbReference type="ARBA" id="ARBA00023136"/>
    </source>
</evidence>
<evidence type="ECO:0000313" key="16">
    <source>
        <dbReference type="EMBL" id="ALL63108.1"/>
    </source>
</evidence>
<keyword evidence="4" id="KW-0145">Chemotaxis</keyword>
<evidence type="ECO:0000256" key="7">
    <source>
        <dbReference type="ARBA" id="ARBA00022989"/>
    </source>
</evidence>
<comment type="subcellular location">
    <subcellularLocation>
        <location evidence="1">Cell inner membrane</location>
        <topology evidence="1">Multi-pass membrane protein</topology>
    </subcellularLocation>
</comment>
<keyword evidence="5" id="KW-0997">Cell inner membrane</keyword>
<dbReference type="AlphaFoldDB" id="A0A0P0R5H0"/>
<dbReference type="Pfam" id="PF00015">
    <property type="entry name" value="MCPsignal"/>
    <property type="match status" value="1"/>
</dbReference>
<evidence type="ECO:0000313" key="17">
    <source>
        <dbReference type="Proteomes" id="UP000019146"/>
    </source>
</evidence>
<dbReference type="InterPro" id="IPR004090">
    <property type="entry name" value="Chemotax_Me-accpt_rcpt"/>
</dbReference>
<evidence type="ECO:0000256" key="12">
    <source>
        <dbReference type="SAM" id="Coils"/>
    </source>
</evidence>
<evidence type="ECO:0000256" key="11">
    <source>
        <dbReference type="PROSITE-ProRule" id="PRU00284"/>
    </source>
</evidence>
<evidence type="ECO:0000256" key="6">
    <source>
        <dbReference type="ARBA" id="ARBA00022692"/>
    </source>
</evidence>
<evidence type="ECO:0000256" key="10">
    <source>
        <dbReference type="ARBA" id="ARBA00029447"/>
    </source>
</evidence>
<dbReference type="KEGG" id="bcai:K788_0003978"/>
<proteinExistence type="inferred from homology"/>
<dbReference type="Proteomes" id="UP000019146">
    <property type="component" value="Chromosome 1"/>
</dbReference>
<dbReference type="Gene3D" id="1.10.287.950">
    <property type="entry name" value="Methyl-accepting chemotaxis protein"/>
    <property type="match status" value="1"/>
</dbReference>